<reference evidence="1 2" key="1">
    <citation type="submission" date="2021-02" db="EMBL/GenBank/DDBJ databases">
        <title>Whole genome sequencing of Streptomyces actuosus VRA1.</title>
        <authorList>
            <person name="Sen G."/>
            <person name="Sen A."/>
        </authorList>
    </citation>
    <scope>NUCLEOTIDE SEQUENCE [LARGE SCALE GENOMIC DNA]</scope>
    <source>
        <strain evidence="1 2">VRA1</strain>
    </source>
</reference>
<sequence length="137" mass="14922">MYERIAAPWIPTWIPASGHALRHAGIHFDAVRLRGAVSERAARELLLATGFAAGPVVQEIAGERNMYFLLPPDTASGFRWPPGVRTLTRGDGRRAYVGVPALSGVTWPLVWRSEPSAGVPFVRGELLREVVGRVRAG</sequence>
<organism evidence="1 2">
    <name type="scientific">Streptomyces actuosus</name>
    <dbReference type="NCBI Taxonomy" id="1885"/>
    <lineage>
        <taxon>Bacteria</taxon>
        <taxon>Bacillati</taxon>
        <taxon>Actinomycetota</taxon>
        <taxon>Actinomycetes</taxon>
        <taxon>Kitasatosporales</taxon>
        <taxon>Streptomycetaceae</taxon>
        <taxon>Streptomyces</taxon>
    </lineage>
</organism>
<accession>A0ABS2VPH6</accession>
<evidence type="ECO:0000313" key="1">
    <source>
        <dbReference type="EMBL" id="MBN0045002.1"/>
    </source>
</evidence>
<dbReference type="RefSeq" id="WP_205383216.1">
    <property type="nucleotide sequence ID" value="NZ_JAFFZS010000008.1"/>
</dbReference>
<gene>
    <name evidence="1" type="ORF">JS756_12955</name>
</gene>
<keyword evidence="2" id="KW-1185">Reference proteome</keyword>
<proteinExistence type="predicted"/>
<evidence type="ECO:0000313" key="2">
    <source>
        <dbReference type="Proteomes" id="UP000788262"/>
    </source>
</evidence>
<dbReference type="Proteomes" id="UP000788262">
    <property type="component" value="Unassembled WGS sequence"/>
</dbReference>
<evidence type="ECO:0008006" key="3">
    <source>
        <dbReference type="Google" id="ProtNLM"/>
    </source>
</evidence>
<dbReference type="EMBL" id="JAFFZS010000008">
    <property type="protein sequence ID" value="MBN0045002.1"/>
    <property type="molecule type" value="Genomic_DNA"/>
</dbReference>
<comment type="caution">
    <text evidence="1">The sequence shown here is derived from an EMBL/GenBank/DDBJ whole genome shotgun (WGS) entry which is preliminary data.</text>
</comment>
<name>A0ABS2VPH6_STRAS</name>
<protein>
    <recommendedName>
        <fullName evidence="3">DNA primase/polymerase bifunctional N-terminal domain-containing protein</fullName>
    </recommendedName>
</protein>